<feature type="compositionally biased region" description="Polar residues" evidence="1">
    <location>
        <begin position="1"/>
        <end position="14"/>
    </location>
</feature>
<feature type="region of interest" description="Disordered" evidence="1">
    <location>
        <begin position="1"/>
        <end position="90"/>
    </location>
</feature>
<evidence type="ECO:0000313" key="3">
    <source>
        <dbReference type="Proteomes" id="UP001595075"/>
    </source>
</evidence>
<feature type="region of interest" description="Disordered" evidence="1">
    <location>
        <begin position="185"/>
        <end position="213"/>
    </location>
</feature>
<sequence>MDVTSLLNANSIAVEQQRKAENDVEERKRAEPIKLPSRNRTPWDAGGYSLPINTVSNPTTPPRTEEVQVRESQSTPTSPRHKFSDSRSSLSSFTSSLQSASHSRFSSLSTVGSSYPSINLTDALSSFSIQKPPALDFDHPSKMEGIQSSCPQPGGSISPTESLDALALVAENELAGQRARQLSEVSKVESKTDASSLENIESVPGPRPSSPSDAILIKRASAVPILRLNTGEQDLNGADRGRTQRHFLSAPLEHHHQSLVSKSHKRALSAPNFPASMAGFTMPESMTMGPQADPTPPSSLHPDRNSPTNIPHYAPPSTPPQNHGEVPASDHILCMYIPNCDTGSQLRKAISHIFGRNKMCTRLIPARVWVHYCRKHYQRSRYRNPKEYAKLQCDLVQTQIRRVHEWSVENAARGLPGVVQDWGLAVRKREQKRLDEMNGSKKRNIASFENSDDEDGLDGNGRGSNILPATAVPDWLLQQCGKGYSTQDILQIFNRLHTEILQDTMPCFPDIEILPNIVVDSDEPKSPKGYAKRSVVGGGHKRAQSLGVAAMRSNSQSQDRRMSHPDVWNMGPHNVISPVQKKRRANGSIIEAEEFGFSPYPRNRLAERPLQRGPGQLPHRPAFPGISENGVEDRFSSVVYSQAPLPAPTPQRSSAQSMAAHLEMNNVRGARRPAHQRSQSDMGIFTYGREYSPSTSSASTYGSQAGHYGHAGHASYDQGYQPRRMDVNQEARFDNMPQQFSRRPDVNQEGRFNEMPQQFSHVPTHGHGRHQSMSMVPSPSMYQQPSAYYPQQPGVQYQGVPSSIPRNRIIETQEAHDVYTGRR</sequence>
<organism evidence="2 3">
    <name type="scientific">Oculimacula yallundae</name>
    <dbReference type="NCBI Taxonomy" id="86028"/>
    <lineage>
        <taxon>Eukaryota</taxon>
        <taxon>Fungi</taxon>
        <taxon>Dikarya</taxon>
        <taxon>Ascomycota</taxon>
        <taxon>Pezizomycotina</taxon>
        <taxon>Leotiomycetes</taxon>
        <taxon>Helotiales</taxon>
        <taxon>Ploettnerulaceae</taxon>
        <taxon>Oculimacula</taxon>
    </lineage>
</organism>
<evidence type="ECO:0000256" key="1">
    <source>
        <dbReference type="SAM" id="MobiDB-lite"/>
    </source>
</evidence>
<evidence type="ECO:0008006" key="4">
    <source>
        <dbReference type="Google" id="ProtNLM"/>
    </source>
</evidence>
<accession>A0ABR4CQ16</accession>
<feature type="region of interest" description="Disordered" evidence="1">
    <location>
        <begin position="435"/>
        <end position="462"/>
    </location>
</feature>
<feature type="region of interest" description="Disordered" evidence="1">
    <location>
        <begin position="283"/>
        <end position="326"/>
    </location>
</feature>
<dbReference type="Proteomes" id="UP001595075">
    <property type="component" value="Unassembled WGS sequence"/>
</dbReference>
<feature type="compositionally biased region" description="Low complexity" evidence="1">
    <location>
        <begin position="696"/>
        <end position="706"/>
    </location>
</feature>
<name>A0ABR4CQ16_9HELO</name>
<proteinExistence type="predicted"/>
<feature type="region of interest" description="Disordered" evidence="1">
    <location>
        <begin position="696"/>
        <end position="719"/>
    </location>
</feature>
<evidence type="ECO:0000313" key="2">
    <source>
        <dbReference type="EMBL" id="KAL2071642.1"/>
    </source>
</evidence>
<protein>
    <recommendedName>
        <fullName evidence="4">Orp1 like protein</fullName>
    </recommendedName>
</protein>
<comment type="caution">
    <text evidence="2">The sequence shown here is derived from an EMBL/GenBank/DDBJ whole genome shotgun (WGS) entry which is preliminary data.</text>
</comment>
<keyword evidence="3" id="KW-1185">Reference proteome</keyword>
<reference evidence="2 3" key="1">
    <citation type="journal article" date="2024" name="Commun. Biol.">
        <title>Comparative genomic analysis of thermophilic fungi reveals convergent evolutionary adaptations and gene losses.</title>
        <authorList>
            <person name="Steindorff A.S."/>
            <person name="Aguilar-Pontes M.V."/>
            <person name="Robinson A.J."/>
            <person name="Andreopoulos B."/>
            <person name="LaButti K."/>
            <person name="Kuo A."/>
            <person name="Mondo S."/>
            <person name="Riley R."/>
            <person name="Otillar R."/>
            <person name="Haridas S."/>
            <person name="Lipzen A."/>
            <person name="Grimwood J."/>
            <person name="Schmutz J."/>
            <person name="Clum A."/>
            <person name="Reid I.D."/>
            <person name="Moisan M.C."/>
            <person name="Butler G."/>
            <person name="Nguyen T.T.M."/>
            <person name="Dewar K."/>
            <person name="Conant G."/>
            <person name="Drula E."/>
            <person name="Henrissat B."/>
            <person name="Hansel C."/>
            <person name="Singer S."/>
            <person name="Hutchinson M.I."/>
            <person name="de Vries R.P."/>
            <person name="Natvig D.O."/>
            <person name="Powell A.J."/>
            <person name="Tsang A."/>
            <person name="Grigoriev I.V."/>
        </authorList>
    </citation>
    <scope>NUCLEOTIDE SEQUENCE [LARGE SCALE GENOMIC DNA]</scope>
    <source>
        <strain evidence="2 3">CBS 494.80</strain>
    </source>
</reference>
<dbReference type="EMBL" id="JAZHXI010000005">
    <property type="protein sequence ID" value="KAL2071642.1"/>
    <property type="molecule type" value="Genomic_DNA"/>
</dbReference>
<feature type="region of interest" description="Disordered" evidence="1">
    <location>
        <begin position="550"/>
        <end position="574"/>
    </location>
</feature>
<feature type="compositionally biased region" description="Basic and acidic residues" evidence="1">
    <location>
        <begin position="16"/>
        <end position="32"/>
    </location>
</feature>
<gene>
    <name evidence="2" type="ORF">VTL71DRAFT_12877</name>
</gene>